<keyword evidence="3" id="KW-0540">Nuclease</keyword>
<dbReference type="InterPro" id="IPR005135">
    <property type="entry name" value="Endo/exonuclease/phosphatase"/>
</dbReference>
<dbReference type="EMBL" id="CP139781">
    <property type="protein sequence ID" value="WRQ88701.1"/>
    <property type="molecule type" value="Genomic_DNA"/>
</dbReference>
<keyword evidence="3" id="KW-0378">Hydrolase</keyword>
<name>A0ABZ1CAX7_9BACT</name>
<keyword evidence="1" id="KW-0732">Signal</keyword>
<gene>
    <name evidence="3" type="ORF">K1X11_004745</name>
</gene>
<proteinExistence type="predicted"/>
<evidence type="ECO:0000256" key="1">
    <source>
        <dbReference type="SAM" id="SignalP"/>
    </source>
</evidence>
<dbReference type="InterPro" id="IPR036691">
    <property type="entry name" value="Endo/exonu/phosph_ase_sf"/>
</dbReference>
<keyword evidence="3" id="KW-0255">Endonuclease</keyword>
<evidence type="ECO:0000313" key="4">
    <source>
        <dbReference type="Proteomes" id="UP000738431"/>
    </source>
</evidence>
<dbReference type="Proteomes" id="UP000738431">
    <property type="component" value="Chromosome"/>
</dbReference>
<dbReference type="Pfam" id="PF03372">
    <property type="entry name" value="Exo_endo_phos"/>
    <property type="match status" value="1"/>
</dbReference>
<feature type="chain" id="PRO_5045898922" evidence="1">
    <location>
        <begin position="21"/>
        <end position="307"/>
    </location>
</feature>
<dbReference type="Gene3D" id="3.60.10.10">
    <property type="entry name" value="Endonuclease/exonuclease/phosphatase"/>
    <property type="match status" value="1"/>
</dbReference>
<protein>
    <submittedName>
        <fullName evidence="3">Endonuclease/exonuclease/phosphatase family protein</fullName>
    </submittedName>
</protein>
<dbReference type="InterPro" id="IPR051916">
    <property type="entry name" value="GPI-anchor_lipid_remodeler"/>
</dbReference>
<evidence type="ECO:0000259" key="2">
    <source>
        <dbReference type="Pfam" id="PF03372"/>
    </source>
</evidence>
<feature type="signal peptide" evidence="1">
    <location>
        <begin position="1"/>
        <end position="20"/>
    </location>
</feature>
<dbReference type="SUPFAM" id="SSF56219">
    <property type="entry name" value="DNase I-like"/>
    <property type="match status" value="1"/>
</dbReference>
<reference evidence="3 4" key="2">
    <citation type="submission" date="2023-12" db="EMBL/GenBank/DDBJ databases">
        <title>Description of an unclassified Opitutus bacterium of Verrucomicrobiota.</title>
        <authorList>
            <person name="Zhang D.-F."/>
        </authorList>
    </citation>
    <scope>NUCLEOTIDE SEQUENCE [LARGE SCALE GENOMIC DNA]</scope>
    <source>
        <strain evidence="3 4">WL0086</strain>
    </source>
</reference>
<dbReference type="PANTHER" id="PTHR14859">
    <property type="entry name" value="CALCOFLUOR WHITE HYPERSENSITIVE PROTEIN PRECURSOR"/>
    <property type="match status" value="1"/>
</dbReference>
<dbReference type="GO" id="GO:0004519">
    <property type="term" value="F:endonuclease activity"/>
    <property type="evidence" value="ECO:0007669"/>
    <property type="project" value="UniProtKB-KW"/>
</dbReference>
<reference evidence="3 4" key="1">
    <citation type="submission" date="2021-08" db="EMBL/GenBank/DDBJ databases">
        <authorList>
            <person name="Zhang D."/>
            <person name="Zhang A."/>
            <person name="Wang L."/>
        </authorList>
    </citation>
    <scope>NUCLEOTIDE SEQUENCE [LARGE SCALE GENOMIC DNA]</scope>
    <source>
        <strain evidence="3 4">WL0086</strain>
    </source>
</reference>
<feature type="domain" description="Endonuclease/exonuclease/phosphatase" evidence="2">
    <location>
        <begin position="35"/>
        <end position="295"/>
    </location>
</feature>
<dbReference type="RefSeq" id="WP_221031801.1">
    <property type="nucleotide sequence ID" value="NZ_CP139781.1"/>
</dbReference>
<organism evidence="3 4">
    <name type="scientific">Actomonas aquatica</name>
    <dbReference type="NCBI Taxonomy" id="2866162"/>
    <lineage>
        <taxon>Bacteria</taxon>
        <taxon>Pseudomonadati</taxon>
        <taxon>Verrucomicrobiota</taxon>
        <taxon>Opitutia</taxon>
        <taxon>Opitutales</taxon>
        <taxon>Opitutaceae</taxon>
        <taxon>Actomonas</taxon>
    </lineage>
</organism>
<accession>A0ABZ1CAX7</accession>
<dbReference type="PANTHER" id="PTHR14859:SF1">
    <property type="entry name" value="PGAP2-INTERACTING PROTEIN"/>
    <property type="match status" value="1"/>
</dbReference>
<keyword evidence="4" id="KW-1185">Reference proteome</keyword>
<sequence length="307" mass="34840">MRWRRGRPVLALVLSLIAVAVSGATEGLPREVSVATYNVANYNLTDRQIEGAFMTQYPKPEREKTALRRVIAELDADVLALQEVGDESFLRELRRDLRSDGLDYPHAYVLEAADRTRRLAVLSRLPFTHVGQHRDLSFKYFEGRELVKRGLLEVRFATAAGEVTLFVVHLKSRLTERRDDPQAEMRRGREATAVRDRILELLPEPATARFLIVGDFNEGPTGRPLRAFSQRGPLEIAREVPASDSRGETWTHLYRRNDEYTRVDYVMVSPLLESAVRDGQAVILDSAPVLRASDHRPVKVMLELGEL</sequence>
<evidence type="ECO:0000313" key="3">
    <source>
        <dbReference type="EMBL" id="WRQ88701.1"/>
    </source>
</evidence>